<protein>
    <submittedName>
        <fullName evidence="3">Nuclear transport factor 2 family protein</fullName>
    </submittedName>
</protein>
<keyword evidence="4" id="KW-1185">Reference proteome</keyword>
<accession>A0ABS6UF74</accession>
<reference evidence="3 4" key="1">
    <citation type="submission" date="2020-11" db="EMBL/GenBank/DDBJ databases">
        <title>Pseudonocardia abyssalis sp. nov. and Pseudonocardia oceani sp. nov., description and phylogenomic analysis of two novel actinomycetes isolated from the deep Southern Ocean.</title>
        <authorList>
            <person name="Parra J."/>
        </authorList>
    </citation>
    <scope>NUCLEOTIDE SEQUENCE [LARGE SCALE GENOMIC DNA]</scope>
    <source>
        <strain evidence="4">KRD185</strain>
    </source>
</reference>
<name>A0ABS6UF74_9PSEU</name>
<dbReference type="InterPro" id="IPR037401">
    <property type="entry name" value="SnoaL-like"/>
</dbReference>
<comment type="caution">
    <text evidence="3">The sequence shown here is derived from an EMBL/GenBank/DDBJ whole genome shotgun (WGS) entry which is preliminary data.</text>
</comment>
<sequence length="198" mass="21898">MTVDDAGPRRLVDRAEIHDVLMRYCRGVDRGDADLVRSAYHEGSWDDHGYWTGPGEEFGEFIVARLTGATLRTTHAVANELIELDGDSAHVETYVFAYLWKAVDGGDGGGGDGGGGESLDLFAGRYVDRFERRDGRWRIARRTVVHDWSCTPQVLPPALGLPVDAFVQGRRDHGDLALDPGRDREPAHRTPHRAPHDG</sequence>
<dbReference type="EMBL" id="JADQDF010000001">
    <property type="protein sequence ID" value="MBW0130897.1"/>
    <property type="molecule type" value="Genomic_DNA"/>
</dbReference>
<feature type="region of interest" description="Disordered" evidence="1">
    <location>
        <begin position="173"/>
        <end position="198"/>
    </location>
</feature>
<dbReference type="Pfam" id="PF13577">
    <property type="entry name" value="SnoaL_4"/>
    <property type="match status" value="1"/>
</dbReference>
<gene>
    <name evidence="3" type="ORF">I4I82_24940</name>
</gene>
<organism evidence="3 4">
    <name type="scientific">Pseudonocardia oceani</name>
    <dbReference type="NCBI Taxonomy" id="2792013"/>
    <lineage>
        <taxon>Bacteria</taxon>
        <taxon>Bacillati</taxon>
        <taxon>Actinomycetota</taxon>
        <taxon>Actinomycetes</taxon>
        <taxon>Pseudonocardiales</taxon>
        <taxon>Pseudonocardiaceae</taxon>
        <taxon>Pseudonocardia</taxon>
    </lineage>
</organism>
<dbReference type="RefSeq" id="WP_218596070.1">
    <property type="nucleotide sequence ID" value="NZ_JADQDF010000001.1"/>
</dbReference>
<proteinExistence type="predicted"/>
<feature type="domain" description="SnoaL-like" evidence="2">
    <location>
        <begin position="9"/>
        <end position="143"/>
    </location>
</feature>
<evidence type="ECO:0000259" key="2">
    <source>
        <dbReference type="Pfam" id="PF13577"/>
    </source>
</evidence>
<evidence type="ECO:0000313" key="4">
    <source>
        <dbReference type="Proteomes" id="UP000694300"/>
    </source>
</evidence>
<evidence type="ECO:0000313" key="3">
    <source>
        <dbReference type="EMBL" id="MBW0130897.1"/>
    </source>
</evidence>
<evidence type="ECO:0000256" key="1">
    <source>
        <dbReference type="SAM" id="MobiDB-lite"/>
    </source>
</evidence>
<dbReference type="Proteomes" id="UP000694300">
    <property type="component" value="Unassembled WGS sequence"/>
</dbReference>
<dbReference type="CDD" id="cd00531">
    <property type="entry name" value="NTF2_like"/>
    <property type="match status" value="1"/>
</dbReference>